<evidence type="ECO:0000256" key="7">
    <source>
        <dbReference type="RuleBase" id="RU003991"/>
    </source>
</evidence>
<proteinExistence type="inferred from homology"/>
<evidence type="ECO:0000256" key="4">
    <source>
        <dbReference type="ARBA" id="ARBA00022813"/>
    </source>
</evidence>
<comment type="caution">
    <text evidence="9">The sequence shown here is derived from an EMBL/GenBank/DDBJ whole genome shotgun (WGS) entry which is preliminary data.</text>
</comment>
<sequence>MADAQPYVPEGASQGPVQAVSAMGFPSPARDYFDGGFDLNRLLVKDRVSTFIMRVGGGSMQSAGIYDGDEIIVDRSMPVRHNSVVVLTLNGQLLVRRWQIDGQRVGLLCDESTLPVVLAEGDDVSVFGVVTRCLHHVR</sequence>
<dbReference type="RefSeq" id="WP_047118221.1">
    <property type="nucleotide sequence ID" value="NZ_CM125969.1"/>
</dbReference>
<dbReference type="GO" id="GO:0006281">
    <property type="term" value="P:DNA repair"/>
    <property type="evidence" value="ECO:0007669"/>
    <property type="project" value="UniProtKB-KW"/>
</dbReference>
<keyword evidence="5" id="KW-0234">DNA repair</keyword>
<accession>A0A365YBP0</accession>
<dbReference type="PANTHER" id="PTHR33516">
    <property type="entry name" value="LEXA REPRESSOR"/>
    <property type="match status" value="1"/>
</dbReference>
<dbReference type="InterPro" id="IPR036286">
    <property type="entry name" value="LexA/Signal_pep-like_sf"/>
</dbReference>
<dbReference type="GO" id="GO:0006355">
    <property type="term" value="P:regulation of DNA-templated transcription"/>
    <property type="evidence" value="ECO:0007669"/>
    <property type="project" value="InterPro"/>
</dbReference>
<comment type="similarity">
    <text evidence="1 7">Belongs to the peptidase S24 family.</text>
</comment>
<evidence type="ECO:0000259" key="8">
    <source>
        <dbReference type="Pfam" id="PF00717"/>
    </source>
</evidence>
<keyword evidence="6" id="KW-0742">SOS response</keyword>
<organism evidence="9 10">
    <name type="scientific">Glutamicibacter soli</name>
    <dbReference type="NCBI Taxonomy" id="453836"/>
    <lineage>
        <taxon>Bacteria</taxon>
        <taxon>Bacillati</taxon>
        <taxon>Actinomycetota</taxon>
        <taxon>Actinomycetes</taxon>
        <taxon>Micrococcales</taxon>
        <taxon>Micrococcaceae</taxon>
        <taxon>Glutamicibacter</taxon>
    </lineage>
</organism>
<dbReference type="EMBL" id="POAF01000006">
    <property type="protein sequence ID" value="RBM00115.1"/>
    <property type="molecule type" value="Genomic_DNA"/>
</dbReference>
<keyword evidence="3 7" id="KW-0378">Hydrolase</keyword>
<dbReference type="Pfam" id="PF00717">
    <property type="entry name" value="Peptidase_S24"/>
    <property type="match status" value="1"/>
</dbReference>
<evidence type="ECO:0000256" key="2">
    <source>
        <dbReference type="ARBA" id="ARBA00022763"/>
    </source>
</evidence>
<name>A0A365YBP0_9MICC</name>
<keyword evidence="4 7" id="KW-0068">Autocatalytic cleavage</keyword>
<dbReference type="InterPro" id="IPR006197">
    <property type="entry name" value="Peptidase_S24_LexA"/>
</dbReference>
<evidence type="ECO:0000256" key="5">
    <source>
        <dbReference type="ARBA" id="ARBA00023204"/>
    </source>
</evidence>
<evidence type="ECO:0000313" key="10">
    <source>
        <dbReference type="Proteomes" id="UP000252167"/>
    </source>
</evidence>
<dbReference type="PANTHER" id="PTHR33516:SF2">
    <property type="entry name" value="LEXA REPRESSOR-RELATED"/>
    <property type="match status" value="1"/>
</dbReference>
<dbReference type="SUPFAM" id="SSF51306">
    <property type="entry name" value="LexA/Signal peptidase"/>
    <property type="match status" value="1"/>
</dbReference>
<dbReference type="GO" id="GO:0016787">
    <property type="term" value="F:hydrolase activity"/>
    <property type="evidence" value="ECO:0007669"/>
    <property type="project" value="UniProtKB-KW"/>
</dbReference>
<dbReference type="GO" id="GO:0003677">
    <property type="term" value="F:DNA binding"/>
    <property type="evidence" value="ECO:0007669"/>
    <property type="project" value="InterPro"/>
</dbReference>
<dbReference type="InterPro" id="IPR050077">
    <property type="entry name" value="LexA_repressor"/>
</dbReference>
<dbReference type="PRINTS" id="PR00726">
    <property type="entry name" value="LEXASERPTASE"/>
</dbReference>
<dbReference type="AlphaFoldDB" id="A0A365YBP0"/>
<keyword evidence="10" id="KW-1185">Reference proteome</keyword>
<reference evidence="9 10" key="1">
    <citation type="submission" date="2018-01" db="EMBL/GenBank/DDBJ databases">
        <title>Glutamicibacter soli strain NHPC-3 Whole genome sequence and assembly.</title>
        <authorList>
            <person name="Choudhury P."/>
            <person name="Gupta D."/>
            <person name="Sengupta K."/>
            <person name="Jawed A."/>
            <person name="Sultana N."/>
            <person name="Saha P."/>
        </authorList>
    </citation>
    <scope>NUCLEOTIDE SEQUENCE [LARGE SCALE GENOMIC DNA]</scope>
    <source>
        <strain evidence="9 10">NHPC-3</strain>
    </source>
</reference>
<gene>
    <name evidence="9" type="ORF">C1H84_13395</name>
</gene>
<keyword evidence="2" id="KW-0227">DNA damage</keyword>
<dbReference type="Gene3D" id="2.10.109.10">
    <property type="entry name" value="Umud Fragment, subunit A"/>
    <property type="match status" value="1"/>
</dbReference>
<dbReference type="Proteomes" id="UP000252167">
    <property type="component" value="Unassembled WGS sequence"/>
</dbReference>
<evidence type="ECO:0000256" key="1">
    <source>
        <dbReference type="ARBA" id="ARBA00007484"/>
    </source>
</evidence>
<dbReference type="InterPro" id="IPR039418">
    <property type="entry name" value="LexA-like"/>
</dbReference>
<evidence type="ECO:0000256" key="3">
    <source>
        <dbReference type="ARBA" id="ARBA00022801"/>
    </source>
</evidence>
<dbReference type="CDD" id="cd06529">
    <property type="entry name" value="S24_LexA-like"/>
    <property type="match status" value="1"/>
</dbReference>
<dbReference type="GO" id="GO:0009432">
    <property type="term" value="P:SOS response"/>
    <property type="evidence" value="ECO:0007669"/>
    <property type="project" value="UniProtKB-KW"/>
</dbReference>
<dbReference type="InterPro" id="IPR015927">
    <property type="entry name" value="Peptidase_S24_S26A/B/C"/>
</dbReference>
<feature type="domain" description="Peptidase S24/S26A/S26B/S26C" evidence="8">
    <location>
        <begin position="21"/>
        <end position="130"/>
    </location>
</feature>
<evidence type="ECO:0000313" key="9">
    <source>
        <dbReference type="EMBL" id="RBM00115.1"/>
    </source>
</evidence>
<dbReference type="NCBIfam" id="NF007621">
    <property type="entry name" value="PRK10276.1"/>
    <property type="match status" value="1"/>
</dbReference>
<protein>
    <submittedName>
        <fullName evidence="9">DNA polymerase subunit UmuD</fullName>
    </submittedName>
</protein>
<evidence type="ECO:0000256" key="6">
    <source>
        <dbReference type="ARBA" id="ARBA00023236"/>
    </source>
</evidence>